<dbReference type="InterPro" id="IPR027408">
    <property type="entry name" value="PNPase/RNase_PH_dom_sf"/>
</dbReference>
<comment type="similarity">
    <text evidence="1 6">Belongs to the RNase PH family.</text>
</comment>
<dbReference type="PANTHER" id="PTHR11953">
    <property type="entry name" value="EXOSOME COMPLEX COMPONENT"/>
    <property type="match status" value="1"/>
</dbReference>
<evidence type="ECO:0000256" key="6">
    <source>
        <dbReference type="HAMAP-Rule" id="MF_00564"/>
    </source>
</evidence>
<dbReference type="GO" id="GO:0000175">
    <property type="term" value="F:3'-5'-RNA exonuclease activity"/>
    <property type="evidence" value="ECO:0007669"/>
    <property type="project" value="UniProtKB-UniRule"/>
</dbReference>
<keyword evidence="5" id="KW-0694">RNA-binding</keyword>
<comment type="subunit">
    <text evidence="6">Homohexameric ring arranged as a trimer of dimers.</text>
</comment>
<dbReference type="Pfam" id="PF01138">
    <property type="entry name" value="RNase_PH"/>
    <property type="match status" value="1"/>
</dbReference>
<dbReference type="EC" id="2.7.7.56" evidence="6"/>
<evidence type="ECO:0000259" key="7">
    <source>
        <dbReference type="Pfam" id="PF01138"/>
    </source>
</evidence>
<evidence type="ECO:0000256" key="1">
    <source>
        <dbReference type="ARBA" id="ARBA00006678"/>
    </source>
</evidence>
<feature type="domain" description="Exoribonuclease phosphorolytic" evidence="8">
    <location>
        <begin position="145"/>
        <end position="209"/>
    </location>
</feature>
<feature type="domain" description="Exoribonuclease phosphorolytic" evidence="7">
    <location>
        <begin position="1"/>
        <end position="127"/>
    </location>
</feature>
<evidence type="ECO:0000313" key="9">
    <source>
        <dbReference type="EMBL" id="NNF06085.1"/>
    </source>
</evidence>
<proteinExistence type="inferred from homology"/>
<evidence type="ECO:0000256" key="3">
    <source>
        <dbReference type="ARBA" id="ARBA00022555"/>
    </source>
</evidence>
<dbReference type="SUPFAM" id="SSF55666">
    <property type="entry name" value="Ribonuclease PH domain 2-like"/>
    <property type="match status" value="1"/>
</dbReference>
<feature type="binding site" evidence="6">
    <location>
        <begin position="111"/>
        <end position="113"/>
    </location>
    <ligand>
        <name>phosphate</name>
        <dbReference type="ChEBI" id="CHEBI:43474"/>
        <note>substrate</note>
    </ligand>
</feature>
<dbReference type="Pfam" id="PF03725">
    <property type="entry name" value="RNase_PH_C"/>
    <property type="match status" value="1"/>
</dbReference>
<dbReference type="HAMAP" id="MF_00564">
    <property type="entry name" value="RNase_PH"/>
    <property type="match status" value="1"/>
</dbReference>
<accession>A0A7Y2E7H0</accession>
<comment type="catalytic activity">
    <reaction evidence="6">
        <text>tRNA(n+1) + phosphate = tRNA(n) + a ribonucleoside 5'-diphosphate</text>
        <dbReference type="Rhea" id="RHEA:10628"/>
        <dbReference type="Rhea" id="RHEA-COMP:17343"/>
        <dbReference type="Rhea" id="RHEA-COMP:17344"/>
        <dbReference type="ChEBI" id="CHEBI:43474"/>
        <dbReference type="ChEBI" id="CHEBI:57930"/>
        <dbReference type="ChEBI" id="CHEBI:173114"/>
        <dbReference type="EC" id="2.7.7.56"/>
    </reaction>
</comment>
<dbReference type="InterPro" id="IPR001247">
    <property type="entry name" value="ExoRNase_PH_dom1"/>
</dbReference>
<reference evidence="9 10" key="1">
    <citation type="submission" date="2020-03" db="EMBL/GenBank/DDBJ databases">
        <title>Metabolic flexibility allows generalist bacteria to become dominant in a frequently disturbed ecosystem.</title>
        <authorList>
            <person name="Chen Y.-J."/>
            <person name="Leung P.M."/>
            <person name="Bay S.K."/>
            <person name="Hugenholtz P."/>
            <person name="Kessler A.J."/>
            <person name="Shelley G."/>
            <person name="Waite D.W."/>
            <person name="Cook P.L."/>
            <person name="Greening C."/>
        </authorList>
    </citation>
    <scope>NUCLEOTIDE SEQUENCE [LARGE SCALE GENOMIC DNA]</scope>
    <source>
        <strain evidence="9">SS_bin_28</strain>
    </source>
</reference>
<dbReference type="GO" id="GO:0016075">
    <property type="term" value="P:rRNA catabolic process"/>
    <property type="evidence" value="ECO:0007669"/>
    <property type="project" value="UniProtKB-UniRule"/>
</dbReference>
<dbReference type="NCBIfam" id="TIGR01966">
    <property type="entry name" value="RNasePH"/>
    <property type="match status" value="1"/>
</dbReference>
<comment type="function">
    <text evidence="6">Phosphorolytic 3'-5' exoribonuclease that plays an important role in tRNA 3'-end maturation. Removes nucleotide residues following the 3'-CCA terminus of tRNAs; can also add nucleotides to the ends of RNA molecules by using nucleoside diphosphates as substrates, but this may not be physiologically important. Probably plays a role in initiation of 16S rRNA degradation (leading to ribosome degradation) during starvation.</text>
</comment>
<dbReference type="InterPro" id="IPR002381">
    <property type="entry name" value="RNase_PH_bac-type"/>
</dbReference>
<dbReference type="FunFam" id="3.30.230.70:FF:000003">
    <property type="entry name" value="Ribonuclease PH"/>
    <property type="match status" value="1"/>
</dbReference>
<comment type="caution">
    <text evidence="9">The sequence shown here is derived from an EMBL/GenBank/DDBJ whole genome shotgun (WGS) entry which is preliminary data.</text>
</comment>
<dbReference type="EMBL" id="JABDJR010000185">
    <property type="protein sequence ID" value="NNF06085.1"/>
    <property type="molecule type" value="Genomic_DNA"/>
</dbReference>
<sequence>MSIETRVLRHAEGSARIRMGETEVLCAATVEDRVPPWMKGEGRGWVTAEYAMLPRSSADRIQREAARGKQQGRTLEIQRLIGRAIRAVVDLRSLGERTVILDCDVIEADGGTRTASVSGACVALHQAMTFLMEQNRIPYQPMKSLVGAVSVGIVGGEPTLDLCYEEDSRADVDMNVVMNGSGQYIEVQGTAEGAPFSHDGLQDLLSLAKGGIEEINTLQRKVLGISDGDKV</sequence>
<dbReference type="GO" id="GO:0031125">
    <property type="term" value="P:rRNA 3'-end processing"/>
    <property type="evidence" value="ECO:0007669"/>
    <property type="project" value="UniProtKB-ARBA"/>
</dbReference>
<dbReference type="InterPro" id="IPR036345">
    <property type="entry name" value="ExoRNase_PH_dom2_sf"/>
</dbReference>
<protein>
    <recommendedName>
        <fullName evidence="6">Ribonuclease PH</fullName>
        <shortName evidence="6">RNase PH</shortName>
        <ecNumber evidence="6">2.7.7.56</ecNumber>
    </recommendedName>
    <alternativeName>
        <fullName evidence="6">tRNA nucleotidyltransferase</fullName>
    </alternativeName>
</protein>
<dbReference type="GO" id="GO:0008033">
    <property type="term" value="P:tRNA processing"/>
    <property type="evidence" value="ECO:0007669"/>
    <property type="project" value="UniProtKB-UniRule"/>
</dbReference>
<dbReference type="AlphaFoldDB" id="A0A7Y2E7H0"/>
<dbReference type="InterPro" id="IPR015847">
    <property type="entry name" value="ExoRNase_PH_dom2"/>
</dbReference>
<keyword evidence="3 6" id="KW-0820">tRNA-binding</keyword>
<dbReference type="InterPro" id="IPR020568">
    <property type="entry name" value="Ribosomal_Su5_D2-typ_SF"/>
</dbReference>
<dbReference type="GO" id="GO:0009022">
    <property type="term" value="F:tRNA nucleotidyltransferase activity"/>
    <property type="evidence" value="ECO:0007669"/>
    <property type="project" value="UniProtKB-UniRule"/>
</dbReference>
<dbReference type="SUPFAM" id="SSF54211">
    <property type="entry name" value="Ribosomal protein S5 domain 2-like"/>
    <property type="match status" value="1"/>
</dbReference>
<organism evidence="9 10">
    <name type="scientific">Eiseniibacteriota bacterium</name>
    <dbReference type="NCBI Taxonomy" id="2212470"/>
    <lineage>
        <taxon>Bacteria</taxon>
        <taxon>Candidatus Eiseniibacteriota</taxon>
    </lineage>
</organism>
<dbReference type="CDD" id="cd11362">
    <property type="entry name" value="RNase_PH_bact"/>
    <property type="match status" value="1"/>
</dbReference>
<dbReference type="GO" id="GO:0000049">
    <property type="term" value="F:tRNA binding"/>
    <property type="evidence" value="ECO:0007669"/>
    <property type="project" value="UniProtKB-UniRule"/>
</dbReference>
<name>A0A7Y2E7H0_UNCEI</name>
<keyword evidence="2 6" id="KW-0698">rRNA processing</keyword>
<keyword evidence="4 6" id="KW-0819">tRNA processing</keyword>
<feature type="binding site" evidence="6">
    <location>
        <position position="73"/>
    </location>
    <ligand>
        <name>phosphate</name>
        <dbReference type="ChEBI" id="CHEBI:43474"/>
        <note>substrate</note>
    </ligand>
</feature>
<keyword evidence="6 9" id="KW-0548">Nucleotidyltransferase</keyword>
<evidence type="ECO:0000259" key="8">
    <source>
        <dbReference type="Pfam" id="PF03725"/>
    </source>
</evidence>
<gene>
    <name evidence="6 9" type="primary">rph</name>
    <name evidence="9" type="ORF">HKN21_04940</name>
</gene>
<keyword evidence="6 9" id="KW-0808">Transferase</keyword>
<dbReference type="PANTHER" id="PTHR11953:SF0">
    <property type="entry name" value="EXOSOME COMPLEX COMPONENT RRP41"/>
    <property type="match status" value="1"/>
</dbReference>
<dbReference type="InterPro" id="IPR050080">
    <property type="entry name" value="RNase_PH"/>
</dbReference>
<evidence type="ECO:0000256" key="5">
    <source>
        <dbReference type="ARBA" id="ARBA00022884"/>
    </source>
</evidence>
<dbReference type="Proteomes" id="UP000547674">
    <property type="component" value="Unassembled WGS sequence"/>
</dbReference>
<evidence type="ECO:0000256" key="4">
    <source>
        <dbReference type="ARBA" id="ARBA00022694"/>
    </source>
</evidence>
<evidence type="ECO:0000313" key="10">
    <source>
        <dbReference type="Proteomes" id="UP000547674"/>
    </source>
</evidence>
<dbReference type="Gene3D" id="3.30.230.70">
    <property type="entry name" value="GHMP Kinase, N-terminal domain"/>
    <property type="match status" value="1"/>
</dbReference>
<evidence type="ECO:0000256" key="2">
    <source>
        <dbReference type="ARBA" id="ARBA00022552"/>
    </source>
</evidence>